<evidence type="ECO:0000313" key="3">
    <source>
        <dbReference type="Proteomes" id="UP000250235"/>
    </source>
</evidence>
<dbReference type="Proteomes" id="UP000250235">
    <property type="component" value="Unassembled WGS sequence"/>
</dbReference>
<organism evidence="2 3">
    <name type="scientific">Dorcoceras hygrometricum</name>
    <dbReference type="NCBI Taxonomy" id="472368"/>
    <lineage>
        <taxon>Eukaryota</taxon>
        <taxon>Viridiplantae</taxon>
        <taxon>Streptophyta</taxon>
        <taxon>Embryophyta</taxon>
        <taxon>Tracheophyta</taxon>
        <taxon>Spermatophyta</taxon>
        <taxon>Magnoliopsida</taxon>
        <taxon>eudicotyledons</taxon>
        <taxon>Gunneridae</taxon>
        <taxon>Pentapetalae</taxon>
        <taxon>asterids</taxon>
        <taxon>lamiids</taxon>
        <taxon>Lamiales</taxon>
        <taxon>Gesneriaceae</taxon>
        <taxon>Didymocarpoideae</taxon>
        <taxon>Trichosporeae</taxon>
        <taxon>Loxocarpinae</taxon>
        <taxon>Dorcoceras</taxon>
    </lineage>
</organism>
<evidence type="ECO:0000256" key="1">
    <source>
        <dbReference type="SAM" id="Coils"/>
    </source>
</evidence>
<accession>A0A2Z7AU02</accession>
<dbReference type="OrthoDB" id="1869436at2759"/>
<dbReference type="PANTHER" id="PTHR33018:SF34">
    <property type="entry name" value="OS02G0472350 PROTEIN"/>
    <property type="match status" value="1"/>
</dbReference>
<protein>
    <recommendedName>
        <fullName evidence="4">Ubiquitin-like protease family profile domain-containing protein</fullName>
    </recommendedName>
</protein>
<dbReference type="PANTHER" id="PTHR33018">
    <property type="entry name" value="OS10G0338966 PROTEIN-RELATED"/>
    <property type="match status" value="1"/>
</dbReference>
<evidence type="ECO:0008006" key="4">
    <source>
        <dbReference type="Google" id="ProtNLM"/>
    </source>
</evidence>
<keyword evidence="3" id="KW-1185">Reference proteome</keyword>
<name>A0A2Z7AU02_9LAMI</name>
<feature type="coiled-coil region" evidence="1">
    <location>
        <begin position="51"/>
        <end position="85"/>
    </location>
</feature>
<keyword evidence="1" id="KW-0175">Coiled coil</keyword>
<sequence length="217" mass="24698">MLLGSKEDILTKALDSQEHAGRDSGVGGHVTPSQYFNTGKVWKTAVVEKELIEYKKLISSQDERIQKLEALHDEHTKKVEEMMLKKGSFDIDDKGSCYVHVQEIKIDKSVPLDEDLEDADLYVESKAETLQVNVELLMRPWELMWHGHLVVLRDEVSSQKDGDRLNAASANQIVMVPSNIGGHWILTVLEPYKDVVYLLDPLVHRICNDDLKYVVDM</sequence>
<gene>
    <name evidence="2" type="ORF">F511_07285</name>
</gene>
<evidence type="ECO:0000313" key="2">
    <source>
        <dbReference type="EMBL" id="KZV25401.1"/>
    </source>
</evidence>
<reference evidence="2 3" key="1">
    <citation type="journal article" date="2015" name="Proc. Natl. Acad. Sci. U.S.A.">
        <title>The resurrection genome of Boea hygrometrica: A blueprint for survival of dehydration.</title>
        <authorList>
            <person name="Xiao L."/>
            <person name="Yang G."/>
            <person name="Zhang L."/>
            <person name="Yang X."/>
            <person name="Zhao S."/>
            <person name="Ji Z."/>
            <person name="Zhou Q."/>
            <person name="Hu M."/>
            <person name="Wang Y."/>
            <person name="Chen M."/>
            <person name="Xu Y."/>
            <person name="Jin H."/>
            <person name="Xiao X."/>
            <person name="Hu G."/>
            <person name="Bao F."/>
            <person name="Hu Y."/>
            <person name="Wan P."/>
            <person name="Li L."/>
            <person name="Deng X."/>
            <person name="Kuang T."/>
            <person name="Xiang C."/>
            <person name="Zhu J.K."/>
            <person name="Oliver M.J."/>
            <person name="He Y."/>
        </authorList>
    </citation>
    <scope>NUCLEOTIDE SEQUENCE [LARGE SCALE GENOMIC DNA]</scope>
    <source>
        <strain evidence="3">cv. XS01</strain>
    </source>
</reference>
<dbReference type="EMBL" id="KV011879">
    <property type="protein sequence ID" value="KZV25401.1"/>
    <property type="molecule type" value="Genomic_DNA"/>
</dbReference>
<proteinExistence type="predicted"/>
<dbReference type="AlphaFoldDB" id="A0A2Z7AU02"/>